<feature type="compositionally biased region" description="Basic residues" evidence="1">
    <location>
        <begin position="32"/>
        <end position="46"/>
    </location>
</feature>
<feature type="region of interest" description="Disordered" evidence="1">
    <location>
        <begin position="388"/>
        <end position="411"/>
    </location>
</feature>
<feature type="region of interest" description="Disordered" evidence="1">
    <location>
        <begin position="452"/>
        <end position="497"/>
    </location>
</feature>
<accession>A0AAX4PMC0</accession>
<dbReference type="EMBL" id="CP151518">
    <property type="protein sequence ID" value="WZN67203.1"/>
    <property type="molecule type" value="Genomic_DNA"/>
</dbReference>
<proteinExistence type="predicted"/>
<evidence type="ECO:0000256" key="1">
    <source>
        <dbReference type="SAM" id="MobiDB-lite"/>
    </source>
</evidence>
<organism evidence="2 3">
    <name type="scientific">Chloropicon roscoffensis</name>
    <dbReference type="NCBI Taxonomy" id="1461544"/>
    <lineage>
        <taxon>Eukaryota</taxon>
        <taxon>Viridiplantae</taxon>
        <taxon>Chlorophyta</taxon>
        <taxon>Chloropicophyceae</taxon>
        <taxon>Chloropicales</taxon>
        <taxon>Chloropicaceae</taxon>
        <taxon>Chloropicon</taxon>
    </lineage>
</organism>
<feature type="region of interest" description="Disordered" evidence="1">
    <location>
        <begin position="1"/>
        <end position="46"/>
    </location>
</feature>
<evidence type="ECO:0000313" key="2">
    <source>
        <dbReference type="EMBL" id="WZN67203.1"/>
    </source>
</evidence>
<evidence type="ECO:0000313" key="3">
    <source>
        <dbReference type="Proteomes" id="UP001472866"/>
    </source>
</evidence>
<name>A0AAX4PMC0_9CHLO</name>
<keyword evidence="3" id="KW-1185">Reference proteome</keyword>
<reference evidence="2 3" key="1">
    <citation type="submission" date="2024-03" db="EMBL/GenBank/DDBJ databases">
        <title>Complete genome sequence of the green alga Chloropicon roscoffensis RCC1871.</title>
        <authorList>
            <person name="Lemieux C."/>
            <person name="Pombert J.-F."/>
            <person name="Otis C."/>
            <person name="Turmel M."/>
        </authorList>
    </citation>
    <scope>NUCLEOTIDE SEQUENCE [LARGE SCALE GENOMIC DNA]</scope>
    <source>
        <strain evidence="2 3">RCC1871</strain>
    </source>
</reference>
<dbReference type="AlphaFoldDB" id="A0AAX4PMC0"/>
<gene>
    <name evidence="2" type="ORF">HKI87_18g87750</name>
</gene>
<protein>
    <submittedName>
        <fullName evidence="2">Uncharacterized protein</fullName>
    </submittedName>
</protein>
<feature type="compositionally biased region" description="Low complexity" evidence="1">
    <location>
        <begin position="1"/>
        <end position="31"/>
    </location>
</feature>
<sequence>MARATRSSARSASSAATEKLTAASTKKPAGTTKKKAAAAKKPSIKKQIKQAVQDVVEVLTPKKKTTGRKRARVEVKTVSFEEPVTPTPVDMATPAPAVPALDVAALSQEVATAVGALVAGHLEEVANLVKASNAAVHDAVEECVGGNKTREALEAQKTEMDQAHQHALQQKVRELEKKHDDKMALAHEVIADDLRREYDRDREVDMELMKRTLEAQAAASMENALTAKHAELEASLGTARQEHEREVAAIRAKAEETLAEVRAAMESQHAEMAQAKAAVDRAGEEAKSAAEATFAAKMEEVRAEAASQRDEALSRQARELQAKIEEAEAKAAAGGGELVALQNQLAQAAQEREALVSAKAKAESDLQAASGQLKDALARSTELEHKLQGEAATASDLARRHEEQARALQQAVQEREATLASLRQELGTARSQVAKLEEEKAVRENAAVAAAAAMADKTPEQEISPAPTKMINLDAPTPTLQEQGNAEDQIPLMTIDQ</sequence>
<dbReference type="Proteomes" id="UP001472866">
    <property type="component" value="Chromosome 18"/>
</dbReference>